<protein>
    <submittedName>
        <fullName evidence="1">Uncharacterized protein</fullName>
    </submittedName>
</protein>
<name>A0ABY3LIW7_9GAMM</name>
<dbReference type="Proteomes" id="UP000426772">
    <property type="component" value="Unassembled WGS sequence"/>
</dbReference>
<gene>
    <name evidence="1" type="ORF">D9O29_07740</name>
</gene>
<evidence type="ECO:0000313" key="2">
    <source>
        <dbReference type="Proteomes" id="UP000426772"/>
    </source>
</evidence>
<accession>A0ABY3LIW7</accession>
<organism evidence="1 2">
    <name type="scientific">Pantoea vagans</name>
    <dbReference type="NCBI Taxonomy" id="470934"/>
    <lineage>
        <taxon>Bacteria</taxon>
        <taxon>Pseudomonadati</taxon>
        <taxon>Pseudomonadota</taxon>
        <taxon>Gammaproteobacteria</taxon>
        <taxon>Enterobacterales</taxon>
        <taxon>Erwiniaceae</taxon>
        <taxon>Pantoea</taxon>
    </lineage>
</organism>
<comment type="caution">
    <text evidence="1">The sequence shown here is derived from an EMBL/GenBank/DDBJ whole genome shotgun (WGS) entry which is preliminary data.</text>
</comment>
<reference evidence="1 2" key="1">
    <citation type="submission" date="2018-10" db="EMBL/GenBank/DDBJ databases">
        <title>Draft genome sequence of Pantoea vagans isolated from corpses of the sugarcane aphid Melanaphis sacchari Zehntner.</title>
        <authorList>
            <person name="Toledo E."/>
            <person name="Pena G."/>
            <person name="Lozano L."/>
        </authorList>
    </citation>
    <scope>NUCLEOTIDE SEQUENCE [LARGE SCALE GENOMIC DNA]</scope>
    <source>
        <strain evidence="1 2">ET-90</strain>
    </source>
</reference>
<keyword evidence="2" id="KW-1185">Reference proteome</keyword>
<proteinExistence type="predicted"/>
<dbReference type="EMBL" id="RCNL01000002">
    <property type="protein sequence ID" value="TXL80132.1"/>
    <property type="molecule type" value="Genomic_DNA"/>
</dbReference>
<sequence>MNSLYFSTATTGTEGCCEKPAGLPDCLSDDFATGSLCLHLKHLFKLSGEGESAEDIFVLKQC</sequence>
<evidence type="ECO:0000313" key="1">
    <source>
        <dbReference type="EMBL" id="TXL80132.1"/>
    </source>
</evidence>